<keyword evidence="3" id="KW-1185">Reference proteome</keyword>
<accession>A0A9D4XT21</accession>
<dbReference type="SUPFAM" id="SSF57850">
    <property type="entry name" value="RING/U-box"/>
    <property type="match status" value="1"/>
</dbReference>
<evidence type="ECO:0000256" key="1">
    <source>
        <dbReference type="SAM" id="MobiDB-lite"/>
    </source>
</evidence>
<dbReference type="Gramene" id="Psat03G0059900-T1">
    <property type="protein sequence ID" value="KAI5424470.1"/>
    <property type="gene ID" value="KIW84_030599"/>
</dbReference>
<sequence>MDLRSCGACTKFLSDKSAWSNQKFVANSDFSFVVVLICGHTFHAECLETMTAEADKDEGQEPQDVHPPNSEIFSSHHVQPPEDLLTGNPIDKFLDDPNLCEDKLSEEARSEGFFETITKTMFPDVGGLGQYNTTLLSTNKTDFDNPRILPAVKSALLDLHVRYASCTAMILMQLLSTPMEKETRSSTMVDKISPGSDVIAHESPSTLSMVLPSTSFMKVGEGPKADEKFEVSPISGPNNNAATFAITTVTAKSALVFGLEKAVPSKEGGPDAPPVNFDTNQNVFKVPPIPFTTSSIVGGESSLKFGASFDSQSGGSISFTTVAGSTGSMQKVRETDGGDAETNTNTGFSVRTAELAVSSAAPASLSTPPNSPSFSSSFPSPVSSNFSNSSSSLSAIGGISATTASTGVSRATSSTPVMTTSTSTWLNAWLQAIPCQNLQSSNNQQQGNARPIRQEGLVRWVLRSKRVSLMSGVIRGTRSASSPLLAKVEFAR</sequence>
<dbReference type="Proteomes" id="UP001058974">
    <property type="component" value="Chromosome 3"/>
</dbReference>
<dbReference type="InterPro" id="IPR013083">
    <property type="entry name" value="Znf_RING/FYVE/PHD"/>
</dbReference>
<organism evidence="2 3">
    <name type="scientific">Pisum sativum</name>
    <name type="common">Garden pea</name>
    <name type="synonym">Lathyrus oleraceus</name>
    <dbReference type="NCBI Taxonomy" id="3888"/>
    <lineage>
        <taxon>Eukaryota</taxon>
        <taxon>Viridiplantae</taxon>
        <taxon>Streptophyta</taxon>
        <taxon>Embryophyta</taxon>
        <taxon>Tracheophyta</taxon>
        <taxon>Spermatophyta</taxon>
        <taxon>Magnoliopsida</taxon>
        <taxon>eudicotyledons</taxon>
        <taxon>Gunneridae</taxon>
        <taxon>Pentapetalae</taxon>
        <taxon>rosids</taxon>
        <taxon>fabids</taxon>
        <taxon>Fabales</taxon>
        <taxon>Fabaceae</taxon>
        <taxon>Papilionoideae</taxon>
        <taxon>50 kb inversion clade</taxon>
        <taxon>NPAAA clade</taxon>
        <taxon>Hologalegina</taxon>
        <taxon>IRL clade</taxon>
        <taxon>Fabeae</taxon>
        <taxon>Lathyrus</taxon>
    </lineage>
</organism>
<proteinExistence type="predicted"/>
<feature type="region of interest" description="Disordered" evidence="1">
    <location>
        <begin position="54"/>
        <end position="76"/>
    </location>
</feature>
<gene>
    <name evidence="2" type="ORF">KIW84_030599</name>
</gene>
<name>A0A9D4XT21_PEA</name>
<dbReference type="EMBL" id="JAMSHJ010000003">
    <property type="protein sequence ID" value="KAI5424470.1"/>
    <property type="molecule type" value="Genomic_DNA"/>
</dbReference>
<evidence type="ECO:0000313" key="3">
    <source>
        <dbReference type="Proteomes" id="UP001058974"/>
    </source>
</evidence>
<dbReference type="PANTHER" id="PTHR31150:SF32">
    <property type="entry name" value="RING_U-BOX SUPERFAMILY PROTEIN"/>
    <property type="match status" value="1"/>
</dbReference>
<evidence type="ECO:0000313" key="2">
    <source>
        <dbReference type="EMBL" id="KAI5424470.1"/>
    </source>
</evidence>
<feature type="region of interest" description="Disordered" evidence="1">
    <location>
        <begin position="361"/>
        <end position="381"/>
    </location>
</feature>
<dbReference type="PANTHER" id="PTHR31150">
    <property type="entry name" value="EXPRESSED PROTEIN"/>
    <property type="match status" value="1"/>
</dbReference>
<dbReference type="Gene3D" id="3.30.40.10">
    <property type="entry name" value="Zinc/RING finger domain, C3HC4 (zinc finger)"/>
    <property type="match status" value="1"/>
</dbReference>
<reference evidence="2 3" key="1">
    <citation type="journal article" date="2022" name="Nat. Genet.">
        <title>Improved pea reference genome and pan-genome highlight genomic features and evolutionary characteristics.</title>
        <authorList>
            <person name="Yang T."/>
            <person name="Liu R."/>
            <person name="Luo Y."/>
            <person name="Hu S."/>
            <person name="Wang D."/>
            <person name="Wang C."/>
            <person name="Pandey M.K."/>
            <person name="Ge S."/>
            <person name="Xu Q."/>
            <person name="Li N."/>
            <person name="Li G."/>
            <person name="Huang Y."/>
            <person name="Saxena R.K."/>
            <person name="Ji Y."/>
            <person name="Li M."/>
            <person name="Yan X."/>
            <person name="He Y."/>
            <person name="Liu Y."/>
            <person name="Wang X."/>
            <person name="Xiang C."/>
            <person name="Varshney R.K."/>
            <person name="Ding H."/>
            <person name="Gao S."/>
            <person name="Zong X."/>
        </authorList>
    </citation>
    <scope>NUCLEOTIDE SEQUENCE [LARGE SCALE GENOMIC DNA]</scope>
    <source>
        <strain evidence="2 3">cv. Zhongwan 6</strain>
    </source>
</reference>
<comment type="caution">
    <text evidence="2">The sequence shown here is derived from an EMBL/GenBank/DDBJ whole genome shotgun (WGS) entry which is preliminary data.</text>
</comment>
<protein>
    <submittedName>
        <fullName evidence="2">Uncharacterized protein</fullName>
    </submittedName>
</protein>
<dbReference type="AlphaFoldDB" id="A0A9D4XT21"/>